<protein>
    <submittedName>
        <fullName evidence="2">Uncharacterized protein</fullName>
    </submittedName>
</protein>
<feature type="chain" id="PRO_5038960672" evidence="1">
    <location>
        <begin position="30"/>
        <end position="258"/>
    </location>
</feature>
<name>A0A4P6YSJ8_9LACO</name>
<feature type="signal peptide" evidence="1">
    <location>
        <begin position="1"/>
        <end position="29"/>
    </location>
</feature>
<proteinExistence type="predicted"/>
<keyword evidence="1" id="KW-0732">Signal</keyword>
<dbReference type="Proteomes" id="UP000292886">
    <property type="component" value="Chromosome"/>
</dbReference>
<dbReference type="RefSeq" id="WP_133362768.1">
    <property type="nucleotide sequence ID" value="NZ_CP037940.1"/>
</dbReference>
<reference evidence="3" key="1">
    <citation type="submission" date="2019-03" db="EMBL/GenBank/DDBJ databases">
        <title>Weissella sp. 26KH-42 Genome sequencing.</title>
        <authorList>
            <person name="Heo J."/>
            <person name="Kim S.-J."/>
            <person name="Kim J.-S."/>
            <person name="Hong S.-B."/>
            <person name="Kwon S.-W."/>
        </authorList>
    </citation>
    <scope>NUCLEOTIDE SEQUENCE [LARGE SCALE GENOMIC DNA]</scope>
    <source>
        <strain evidence="3">26KH-42</strain>
    </source>
</reference>
<dbReference type="KEGG" id="wei:EQG49_04045"/>
<organism evidence="2 3">
    <name type="scientific">Periweissella cryptocerci</name>
    <dbReference type="NCBI Taxonomy" id="2506420"/>
    <lineage>
        <taxon>Bacteria</taxon>
        <taxon>Bacillati</taxon>
        <taxon>Bacillota</taxon>
        <taxon>Bacilli</taxon>
        <taxon>Lactobacillales</taxon>
        <taxon>Lactobacillaceae</taxon>
        <taxon>Periweissella</taxon>
    </lineage>
</organism>
<evidence type="ECO:0000313" key="3">
    <source>
        <dbReference type="Proteomes" id="UP000292886"/>
    </source>
</evidence>
<gene>
    <name evidence="2" type="ORF">EQG49_04045</name>
</gene>
<evidence type="ECO:0000313" key="2">
    <source>
        <dbReference type="EMBL" id="QBO35689.1"/>
    </source>
</evidence>
<dbReference type="EMBL" id="CP037940">
    <property type="protein sequence ID" value="QBO35689.1"/>
    <property type="molecule type" value="Genomic_DNA"/>
</dbReference>
<dbReference type="AlphaFoldDB" id="A0A4P6YSJ8"/>
<keyword evidence="3" id="KW-1185">Reference proteome</keyword>
<accession>A0A4P6YSJ8</accession>
<sequence>MKKLVGVLFAIGLVVSVTVSAIAPLNVSAADTKVERVNKTIPKQFRGTWYQYKNGRYYKLKVTAKKAKGKTSIEPVNMKMKAKISANKIFIGSGSGPAAPVSYLTYNKAKKTLKYTLVGDGGYRKSVTLYKSKNKANPPLIIPKKMQGTWYAYYSNKKKYEKIKVTKTKVRGKATVQDCGPEVNYLGQKCTLNNKVKGQYHNNPNVYVLEGTGSQLQIVYFKNTVYIYFEVSEKDYAIAFFYPTKAIAKQNSFGFTYE</sequence>
<evidence type="ECO:0000256" key="1">
    <source>
        <dbReference type="SAM" id="SignalP"/>
    </source>
</evidence>